<name>A0A1W6EVS4_AMPCP</name>
<protein>
    <submittedName>
        <fullName evidence="3">Venom protein</fullName>
    </submittedName>
</protein>
<organism evidence="3">
    <name type="scientific">Ampulex compressa</name>
    <name type="common">Emerald cockroach wasp</name>
    <dbReference type="NCBI Taxonomy" id="860918"/>
    <lineage>
        <taxon>Eukaryota</taxon>
        <taxon>Metazoa</taxon>
        <taxon>Ecdysozoa</taxon>
        <taxon>Arthropoda</taxon>
        <taxon>Hexapoda</taxon>
        <taxon>Insecta</taxon>
        <taxon>Pterygota</taxon>
        <taxon>Neoptera</taxon>
        <taxon>Endopterygota</taxon>
        <taxon>Hymenoptera</taxon>
        <taxon>Apocrita</taxon>
        <taxon>Aculeata</taxon>
        <taxon>Apoidea</taxon>
        <taxon>Ampulicidae</taxon>
        <taxon>Ampulicini</taxon>
        <taxon>Ampulex</taxon>
    </lineage>
</organism>
<evidence type="ECO:0000256" key="1">
    <source>
        <dbReference type="SAM" id="MobiDB-lite"/>
    </source>
</evidence>
<reference evidence="3" key="1">
    <citation type="submission" date="2017-02" db="EMBL/GenBank/DDBJ databases">
        <title>Parasitoid Jewel Wasp Mounts Multi-Pronged Neurochemical Attack to Hijack a Host Brain.</title>
        <authorList>
            <person name="Arvidson R.S."/>
            <person name="Kaiser M."/>
            <person name="Libersat F."/>
            <person name="Adams M.E."/>
        </authorList>
    </citation>
    <scope>NUCLEOTIDE SEQUENCE</scope>
    <source>
        <strain evidence="3">29</strain>
    </source>
</reference>
<keyword evidence="2" id="KW-0732">Signal</keyword>
<feature type="chain" id="PRO_5013117265" evidence="2">
    <location>
        <begin position="23"/>
        <end position="237"/>
    </location>
</feature>
<evidence type="ECO:0000313" key="3">
    <source>
        <dbReference type="EMBL" id="ARK19811.1"/>
    </source>
</evidence>
<dbReference type="EMBL" id="KY563402">
    <property type="protein sequence ID" value="ARK19811.1"/>
    <property type="molecule type" value="mRNA"/>
</dbReference>
<proteinExistence type="evidence at transcript level"/>
<feature type="signal peptide" evidence="2">
    <location>
        <begin position="1"/>
        <end position="22"/>
    </location>
</feature>
<feature type="region of interest" description="Disordered" evidence="1">
    <location>
        <begin position="49"/>
        <end position="90"/>
    </location>
</feature>
<dbReference type="AlphaFoldDB" id="A0A1W6EVS4"/>
<sequence length="237" mass="26785">MSRRGILLLSLGSLLTFNLADGYSIAYPDISEKLDTPVDPLRLLRTPGGIVRGGRRGTDDEYESWPGRWMPDKPNDPTPPPKVLPKSDAPHDGYKFESSHRIQMGRPTSDCDDAKTNLTVDWDRSPIQHTCYDKKILPNAGVRPLKYCEYIPKAYRVGPCKILCKICTLRYGKLRAFTFTGCPQVYEREYPIRGRYSHLRYAPTAVASIRGIPVFTETKVASQPGARRDRYAVPPVR</sequence>
<accession>A0A1W6EVS4</accession>
<evidence type="ECO:0000256" key="2">
    <source>
        <dbReference type="SAM" id="SignalP"/>
    </source>
</evidence>